<dbReference type="SUPFAM" id="SSF55729">
    <property type="entry name" value="Acyl-CoA N-acyltransferases (Nat)"/>
    <property type="match status" value="1"/>
</dbReference>
<sequence>MMAQHPQLPYYISDQKALLALDTIQALLHTSYWAADYSRAKIEKSIQNSLCFGIYHETGQVGFARVISDYATFSWICDVIIDHRHRGQGLGKWFVSIITSYPQLTGIRMLLGTRDAHELYAQFGFENKEVMFRK</sequence>
<evidence type="ECO:0000313" key="2">
    <source>
        <dbReference type="EMBL" id="MBD1371930.1"/>
    </source>
</evidence>
<gene>
    <name evidence="2" type="ORF">IC620_06095</name>
</gene>
<dbReference type="GO" id="GO:0016747">
    <property type="term" value="F:acyltransferase activity, transferring groups other than amino-acyl groups"/>
    <property type="evidence" value="ECO:0007669"/>
    <property type="project" value="InterPro"/>
</dbReference>
<dbReference type="RefSeq" id="WP_191141768.1">
    <property type="nucleotide sequence ID" value="NZ_JACXAH010000007.1"/>
</dbReference>
<dbReference type="AlphaFoldDB" id="A0A926NAY6"/>
<dbReference type="InterPro" id="IPR053144">
    <property type="entry name" value="Acetyltransferase_Butenolide"/>
</dbReference>
<proteinExistence type="predicted"/>
<accession>A0A926NAY6</accession>
<feature type="domain" description="N-acetyltransferase" evidence="1">
    <location>
        <begin position="10"/>
        <end position="134"/>
    </location>
</feature>
<evidence type="ECO:0000313" key="3">
    <source>
        <dbReference type="Proteomes" id="UP000661691"/>
    </source>
</evidence>
<comment type="caution">
    <text evidence="2">The sequence shown here is derived from an EMBL/GenBank/DDBJ whole genome shotgun (WGS) entry which is preliminary data.</text>
</comment>
<organism evidence="2 3">
    <name type="scientific">Polycladospora coralii</name>
    <dbReference type="NCBI Taxonomy" id="2771432"/>
    <lineage>
        <taxon>Bacteria</taxon>
        <taxon>Bacillati</taxon>
        <taxon>Bacillota</taxon>
        <taxon>Bacilli</taxon>
        <taxon>Bacillales</taxon>
        <taxon>Thermoactinomycetaceae</taxon>
        <taxon>Polycladospora</taxon>
    </lineage>
</organism>
<dbReference type="InterPro" id="IPR016181">
    <property type="entry name" value="Acyl_CoA_acyltransferase"/>
</dbReference>
<dbReference type="EMBL" id="JACXAH010000007">
    <property type="protein sequence ID" value="MBD1371930.1"/>
    <property type="molecule type" value="Genomic_DNA"/>
</dbReference>
<evidence type="ECO:0000259" key="1">
    <source>
        <dbReference type="PROSITE" id="PS51186"/>
    </source>
</evidence>
<name>A0A926NAY6_9BACL</name>
<dbReference type="InterPro" id="IPR000182">
    <property type="entry name" value="GNAT_dom"/>
</dbReference>
<dbReference type="Proteomes" id="UP000661691">
    <property type="component" value="Unassembled WGS sequence"/>
</dbReference>
<dbReference type="PANTHER" id="PTHR43233">
    <property type="entry name" value="FAMILY N-ACETYLTRANSFERASE, PUTATIVE (AFU_ORTHOLOGUE AFUA_6G03350)-RELATED"/>
    <property type="match status" value="1"/>
</dbReference>
<dbReference type="PROSITE" id="PS51186">
    <property type="entry name" value="GNAT"/>
    <property type="match status" value="1"/>
</dbReference>
<reference evidence="2" key="1">
    <citation type="submission" date="2020-09" db="EMBL/GenBank/DDBJ databases">
        <title>A novel bacterium of genus Hazenella, isolated from South China Sea.</title>
        <authorList>
            <person name="Huang H."/>
            <person name="Mo K."/>
            <person name="Hu Y."/>
        </authorList>
    </citation>
    <scope>NUCLEOTIDE SEQUENCE</scope>
    <source>
        <strain evidence="2">IB182357</strain>
    </source>
</reference>
<dbReference type="Gene3D" id="3.40.630.30">
    <property type="match status" value="1"/>
</dbReference>
<dbReference type="Pfam" id="PF13508">
    <property type="entry name" value="Acetyltransf_7"/>
    <property type="match status" value="1"/>
</dbReference>
<keyword evidence="3" id="KW-1185">Reference proteome</keyword>
<dbReference type="PANTHER" id="PTHR43233:SF1">
    <property type="entry name" value="FAMILY N-ACETYLTRANSFERASE, PUTATIVE (AFU_ORTHOLOGUE AFUA_6G03350)-RELATED"/>
    <property type="match status" value="1"/>
</dbReference>
<protein>
    <submittedName>
        <fullName evidence="2">GNAT family N-acetyltransferase</fullName>
    </submittedName>
</protein>